<keyword evidence="1" id="KW-0732">Signal</keyword>
<evidence type="ECO:0000256" key="1">
    <source>
        <dbReference type="SAM" id="SignalP"/>
    </source>
</evidence>
<evidence type="ECO:0000313" key="3">
    <source>
        <dbReference type="Proteomes" id="UP000751190"/>
    </source>
</evidence>
<proteinExistence type="predicted"/>
<sequence>MRAKSVSILTSDMLHLTLFTLAVPTNMGEGFTVCFEGRPCGCARPLQVGEPIMAGPAVASEAVTQWTDAAGNDLPCGGTYTPGETLSLSLGVDGLRAYEVSGGATITSSDAVCGGTRGTSEVVEVAAPMDGGVISAKAGHTEFFGLVQGS</sequence>
<dbReference type="Proteomes" id="UP000751190">
    <property type="component" value="Unassembled WGS sequence"/>
</dbReference>
<reference evidence="2" key="1">
    <citation type="submission" date="2021-05" db="EMBL/GenBank/DDBJ databases">
        <title>The genome of the haptophyte Pavlova lutheri (Diacronema luteri, Pavlovales) - a model for lipid biosynthesis in eukaryotic algae.</title>
        <authorList>
            <person name="Hulatt C.J."/>
            <person name="Posewitz M.C."/>
        </authorList>
    </citation>
    <scope>NUCLEOTIDE SEQUENCE</scope>
    <source>
        <strain evidence="2">NIVA-4/92</strain>
    </source>
</reference>
<dbReference type="EMBL" id="JAGTXO010000001">
    <property type="protein sequence ID" value="KAG8470231.1"/>
    <property type="molecule type" value="Genomic_DNA"/>
</dbReference>
<protein>
    <submittedName>
        <fullName evidence="2">Uncharacterized protein</fullName>
    </submittedName>
</protein>
<accession>A0A8J5XJB7</accession>
<feature type="signal peptide" evidence="1">
    <location>
        <begin position="1"/>
        <end position="30"/>
    </location>
</feature>
<name>A0A8J5XJB7_DIALT</name>
<organism evidence="2 3">
    <name type="scientific">Diacronema lutheri</name>
    <name type="common">Unicellular marine alga</name>
    <name type="synonym">Monochrysis lutheri</name>
    <dbReference type="NCBI Taxonomy" id="2081491"/>
    <lineage>
        <taxon>Eukaryota</taxon>
        <taxon>Haptista</taxon>
        <taxon>Haptophyta</taxon>
        <taxon>Pavlovophyceae</taxon>
        <taxon>Pavlovales</taxon>
        <taxon>Pavlovaceae</taxon>
        <taxon>Diacronema</taxon>
    </lineage>
</organism>
<gene>
    <name evidence="2" type="ORF">KFE25_008652</name>
</gene>
<comment type="caution">
    <text evidence="2">The sequence shown here is derived from an EMBL/GenBank/DDBJ whole genome shotgun (WGS) entry which is preliminary data.</text>
</comment>
<keyword evidence="3" id="KW-1185">Reference proteome</keyword>
<evidence type="ECO:0000313" key="2">
    <source>
        <dbReference type="EMBL" id="KAG8470231.1"/>
    </source>
</evidence>
<dbReference type="AlphaFoldDB" id="A0A8J5XJB7"/>
<feature type="chain" id="PRO_5035296249" evidence="1">
    <location>
        <begin position="31"/>
        <end position="150"/>
    </location>
</feature>